<dbReference type="Proteomes" id="UP001057402">
    <property type="component" value="Chromosome 8"/>
</dbReference>
<sequence>MLADSNNSSQVSRRRNSSPLQIKSISGDQVFENNSEGIVCYKSESGEMICEGYDEGPRFDTTTPTPSMVSPLHFSRDAEIIDLLQRNWVRLGDGSCPLYKLDKGAAALLQDF</sequence>
<comment type="caution">
    <text evidence="1">The sequence shown here is derived from an EMBL/GenBank/DDBJ whole genome shotgun (WGS) entry which is preliminary data.</text>
</comment>
<keyword evidence="2" id="KW-1185">Reference proteome</keyword>
<accession>A0ACB9N207</accession>
<gene>
    <name evidence="1" type="ORF">MLD38_028748</name>
</gene>
<evidence type="ECO:0000313" key="1">
    <source>
        <dbReference type="EMBL" id="KAI4330458.1"/>
    </source>
</evidence>
<dbReference type="EMBL" id="CM042887">
    <property type="protein sequence ID" value="KAI4330458.1"/>
    <property type="molecule type" value="Genomic_DNA"/>
</dbReference>
<reference evidence="2" key="1">
    <citation type="journal article" date="2023" name="Front. Plant Sci.">
        <title>Chromosomal-level genome assembly of Melastoma candidum provides insights into trichome evolution.</title>
        <authorList>
            <person name="Zhong Y."/>
            <person name="Wu W."/>
            <person name="Sun C."/>
            <person name="Zou P."/>
            <person name="Liu Y."/>
            <person name="Dai S."/>
            <person name="Zhou R."/>
        </authorList>
    </citation>
    <scope>NUCLEOTIDE SEQUENCE [LARGE SCALE GENOMIC DNA]</scope>
</reference>
<protein>
    <submittedName>
        <fullName evidence="1">Uncharacterized protein</fullName>
    </submittedName>
</protein>
<organism evidence="1 2">
    <name type="scientific">Melastoma candidum</name>
    <dbReference type="NCBI Taxonomy" id="119954"/>
    <lineage>
        <taxon>Eukaryota</taxon>
        <taxon>Viridiplantae</taxon>
        <taxon>Streptophyta</taxon>
        <taxon>Embryophyta</taxon>
        <taxon>Tracheophyta</taxon>
        <taxon>Spermatophyta</taxon>
        <taxon>Magnoliopsida</taxon>
        <taxon>eudicotyledons</taxon>
        <taxon>Gunneridae</taxon>
        <taxon>Pentapetalae</taxon>
        <taxon>rosids</taxon>
        <taxon>malvids</taxon>
        <taxon>Myrtales</taxon>
        <taxon>Melastomataceae</taxon>
        <taxon>Melastomatoideae</taxon>
        <taxon>Melastomateae</taxon>
        <taxon>Melastoma</taxon>
    </lineage>
</organism>
<name>A0ACB9N207_9MYRT</name>
<proteinExistence type="predicted"/>
<evidence type="ECO:0000313" key="2">
    <source>
        <dbReference type="Proteomes" id="UP001057402"/>
    </source>
</evidence>